<feature type="transmembrane region" description="Helical" evidence="3">
    <location>
        <begin position="389"/>
        <end position="411"/>
    </location>
</feature>
<dbReference type="InterPro" id="IPR010090">
    <property type="entry name" value="Phage_tape_meas"/>
</dbReference>
<sequence length="634" mass="66128">MSNSTNIDALLTAVDQATRPFKNLQTANASLAAGIKETEKNLSGLYNQLAQVEGLTQAEKSLSTLSLRLQTVQLRAQKLTEQGPPTRSHASILNFTQERVTTLQQQHETTRGAVIDHRLTLLRAGVEPNAPTAAKLQLQSQINDHRAQLITQQQALKQENRQKRAEKIQAGQQTIQGIAGKISAVGNIGMSVATSGFNIGKKLLQPGYEQSLKNNAPVQPGSEVSIAANTVSTPSAVSAPGALSTPSSVSALSTSSAPGAPGALSAQSAQSALSTPSSVSTPSAVSAPSAVSTPSALSAQVGNLGTDLQALQSVYQSLSVDIFSTQESSLRQLVQTATQYLGQLQQWVQNNQGLVQTFGLIATAVVGVAGAIGTVAGVIAPVFTGISTLITIATTFGSVFTTVCGGIMAVLGSLTLPIVGVITLVAAAALAIYTYWEPISAFFGGVMAGISAAFAPLAGLFAPLQPLFDLIGNGLQNIKQLFSDLITPVQASQETLNQCAKAGFYFGQMLSGSIALVIEGVKILGSSLSWVLEKLGIIDKKPVLEVPKPPTDASASQSYIQPTSTMPGFNNYQAAKPAGGNSYVDQSKTEYNVTLQGDIAPGSNNERYLQDLFRQDAANKRNSTLSQFNPSGGF</sequence>
<accession>A0A1I7E5S4</accession>
<dbReference type="AlphaFoldDB" id="A0A1I7E5S4"/>
<keyword evidence="3" id="KW-0472">Membrane</keyword>
<organism evidence="4 5">
    <name type="scientific">Kosakonia arachidis</name>
    <dbReference type="NCBI Taxonomy" id="551989"/>
    <lineage>
        <taxon>Bacteria</taxon>
        <taxon>Pseudomonadati</taxon>
        <taxon>Pseudomonadota</taxon>
        <taxon>Gammaproteobacteria</taxon>
        <taxon>Enterobacterales</taxon>
        <taxon>Enterobacteriaceae</taxon>
        <taxon>Kosakonia</taxon>
    </lineage>
</organism>
<name>A0A1I7E5S4_9ENTR</name>
<feature type="transmembrane region" description="Helical" evidence="3">
    <location>
        <begin position="358"/>
        <end position="383"/>
    </location>
</feature>
<keyword evidence="5" id="KW-1185">Reference proteome</keyword>
<dbReference type="Proteomes" id="UP000199187">
    <property type="component" value="Unassembled WGS sequence"/>
</dbReference>
<evidence type="ECO:0000313" key="5">
    <source>
        <dbReference type="Proteomes" id="UP000199187"/>
    </source>
</evidence>
<dbReference type="RefSeq" id="WP_090126432.1">
    <property type="nucleotide sequence ID" value="NZ_CP045300.1"/>
</dbReference>
<dbReference type="NCBIfam" id="TIGR01760">
    <property type="entry name" value="tape_meas_TP901"/>
    <property type="match status" value="1"/>
</dbReference>
<evidence type="ECO:0000256" key="1">
    <source>
        <dbReference type="SAM" id="Coils"/>
    </source>
</evidence>
<dbReference type="OrthoDB" id="8019720at2"/>
<feature type="region of interest" description="Disordered" evidence="2">
    <location>
        <begin position="235"/>
        <end position="268"/>
    </location>
</feature>
<feature type="compositionally biased region" description="Low complexity" evidence="2">
    <location>
        <begin position="243"/>
        <end position="268"/>
    </location>
</feature>
<feature type="transmembrane region" description="Helical" evidence="3">
    <location>
        <begin position="442"/>
        <end position="462"/>
    </location>
</feature>
<feature type="transmembrane region" description="Helical" evidence="3">
    <location>
        <begin position="418"/>
        <end position="436"/>
    </location>
</feature>
<evidence type="ECO:0000256" key="2">
    <source>
        <dbReference type="SAM" id="MobiDB-lite"/>
    </source>
</evidence>
<dbReference type="EMBL" id="FPAU01000010">
    <property type="protein sequence ID" value="SFU19259.1"/>
    <property type="molecule type" value="Genomic_DNA"/>
</dbReference>
<protein>
    <submittedName>
        <fullName evidence="4">Phage tail tape measure protein, TP901 family, core region</fullName>
    </submittedName>
</protein>
<evidence type="ECO:0000313" key="4">
    <source>
        <dbReference type="EMBL" id="SFU19259.1"/>
    </source>
</evidence>
<feature type="coiled-coil region" evidence="1">
    <location>
        <begin position="35"/>
        <end position="82"/>
    </location>
</feature>
<reference evidence="5" key="1">
    <citation type="submission" date="2016-10" db="EMBL/GenBank/DDBJ databases">
        <authorList>
            <person name="Varghese N."/>
            <person name="Submissions S."/>
        </authorList>
    </citation>
    <scope>NUCLEOTIDE SEQUENCE [LARGE SCALE GENOMIC DNA]</scope>
    <source>
        <strain evidence="5">Ah-143</strain>
    </source>
</reference>
<proteinExistence type="predicted"/>
<keyword evidence="3" id="KW-1133">Transmembrane helix</keyword>
<evidence type="ECO:0000256" key="3">
    <source>
        <dbReference type="SAM" id="Phobius"/>
    </source>
</evidence>
<keyword evidence="3" id="KW-0812">Transmembrane</keyword>
<gene>
    <name evidence="4" type="ORF">SAMN05192562_11065</name>
</gene>
<keyword evidence="1" id="KW-0175">Coiled coil</keyword>